<dbReference type="EC" id="3.5.2.10" evidence="6"/>
<reference evidence="6 7" key="1">
    <citation type="journal article" date="2013" name="Genome Announc.">
        <title>Draft Genome Sequence of the Cellulolytic, Mesophilic, Anaerobic Bacterium Clostridium termitidis Strain CT1112 (DSM 5398).</title>
        <authorList>
            <person name="Lal S."/>
            <person name="Ramachandran U."/>
            <person name="Zhang X."/>
            <person name="Munir R."/>
            <person name="Sparling R."/>
            <person name="Levin D.B."/>
        </authorList>
    </citation>
    <scope>NUCLEOTIDE SEQUENCE [LARGE SCALE GENOMIC DNA]</scope>
    <source>
        <strain evidence="6 7">CT1112</strain>
    </source>
</reference>
<dbReference type="GO" id="GO:0016811">
    <property type="term" value="F:hydrolase activity, acting on carbon-nitrogen (but not peptide) bonds, in linear amides"/>
    <property type="evidence" value="ECO:0007669"/>
    <property type="project" value="TreeGrafter"/>
</dbReference>
<evidence type="ECO:0000256" key="3">
    <source>
        <dbReference type="ARBA" id="ARBA00022801"/>
    </source>
</evidence>
<dbReference type="GO" id="GO:0009231">
    <property type="term" value="P:riboflavin biosynthetic process"/>
    <property type="evidence" value="ECO:0007669"/>
    <property type="project" value="TreeGrafter"/>
</dbReference>
<dbReference type="EMBL" id="AORV01000072">
    <property type="protein sequence ID" value="EMS69200.1"/>
    <property type="molecule type" value="Genomic_DNA"/>
</dbReference>
<dbReference type="RefSeq" id="WP_004630993.1">
    <property type="nucleotide sequence ID" value="NZ_AORV01000072.1"/>
</dbReference>
<dbReference type="Pfam" id="PF02633">
    <property type="entry name" value="Creatininase"/>
    <property type="match status" value="1"/>
</dbReference>
<dbReference type="InterPro" id="IPR024087">
    <property type="entry name" value="Creatininase-like_sf"/>
</dbReference>
<dbReference type="STRING" id="1195236.CTER_5294"/>
<sequence length="247" mass="27635">MLSYQMTKDQINAINPDIAVIPVASLEQHGPHLPVNTDIIIAEAYANGISMELNAFQIPAVPISTCREHMGYKGTVWINPDTFYRMMIEICMCLEEQGFKKIVIVQGHGGIFMLTPVIRELNATRNPELQVCRIDPGNYLEQFKNAGVISSSAGLHADEFETSIVQYLHCDLVHDELIQDFVPEVTRDYLNYGSIYCASPSGVWGQPSRATAEKGGKLLELGRKLMAEDIRKIFAYMNKNPQGYSSF</sequence>
<evidence type="ECO:0000313" key="6">
    <source>
        <dbReference type="EMBL" id="EMS69200.1"/>
    </source>
</evidence>
<organism evidence="6 7">
    <name type="scientific">Ruminiclostridium cellobioparum subsp. termitidis CT1112</name>
    <dbReference type="NCBI Taxonomy" id="1195236"/>
    <lineage>
        <taxon>Bacteria</taxon>
        <taxon>Bacillati</taxon>
        <taxon>Bacillota</taxon>
        <taxon>Clostridia</taxon>
        <taxon>Eubacteriales</taxon>
        <taxon>Oscillospiraceae</taxon>
        <taxon>Ruminiclostridium</taxon>
    </lineage>
</organism>
<dbReference type="PATRIC" id="fig|1195236.3.peg.5431"/>
<proteinExistence type="inferred from homology"/>
<evidence type="ECO:0000256" key="2">
    <source>
        <dbReference type="ARBA" id="ARBA00022723"/>
    </source>
</evidence>
<dbReference type="GO" id="GO:0046872">
    <property type="term" value="F:metal ion binding"/>
    <property type="evidence" value="ECO:0007669"/>
    <property type="project" value="UniProtKB-KW"/>
</dbReference>
<dbReference type="SUPFAM" id="SSF102215">
    <property type="entry name" value="Creatininase"/>
    <property type="match status" value="1"/>
</dbReference>
<comment type="cofactor">
    <cofactor evidence="1">
        <name>Zn(2+)</name>
        <dbReference type="ChEBI" id="CHEBI:29105"/>
    </cofactor>
</comment>
<accession>S0FF18</accession>
<dbReference type="InterPro" id="IPR003785">
    <property type="entry name" value="Creatininase/forma_Hydrolase"/>
</dbReference>
<gene>
    <name evidence="6" type="ORF">CTER_5294</name>
</gene>
<dbReference type="GO" id="GO:0047789">
    <property type="term" value="F:creatininase activity"/>
    <property type="evidence" value="ECO:0007669"/>
    <property type="project" value="UniProtKB-EC"/>
</dbReference>
<protein>
    <submittedName>
        <fullName evidence="6">Uncharacterized protein, putative amidase</fullName>
        <ecNumber evidence="6">3.5.2.10</ecNumber>
    </submittedName>
</protein>
<evidence type="ECO:0000256" key="1">
    <source>
        <dbReference type="ARBA" id="ARBA00001947"/>
    </source>
</evidence>
<name>S0FF18_RUMCE</name>
<keyword evidence="2" id="KW-0479">Metal-binding</keyword>
<comment type="similarity">
    <text evidence="5">Belongs to the creatininase superfamily.</text>
</comment>
<dbReference type="Proteomes" id="UP000014155">
    <property type="component" value="Unassembled WGS sequence"/>
</dbReference>
<keyword evidence="3 6" id="KW-0378">Hydrolase</keyword>
<evidence type="ECO:0000256" key="5">
    <source>
        <dbReference type="ARBA" id="ARBA00024029"/>
    </source>
</evidence>
<dbReference type="PANTHER" id="PTHR35005:SF1">
    <property type="entry name" value="2-AMINO-5-FORMYLAMINO-6-RIBOSYLAMINOPYRIMIDIN-4(3H)-ONE 5'-MONOPHOSPHATE DEFORMYLASE"/>
    <property type="match status" value="1"/>
</dbReference>
<dbReference type="PANTHER" id="PTHR35005">
    <property type="entry name" value="3-DEHYDRO-SCYLLO-INOSOSE HYDROLASE"/>
    <property type="match status" value="1"/>
</dbReference>
<comment type="caution">
    <text evidence="6">The sequence shown here is derived from an EMBL/GenBank/DDBJ whole genome shotgun (WGS) entry which is preliminary data.</text>
</comment>
<keyword evidence="7" id="KW-1185">Reference proteome</keyword>
<dbReference type="eggNOG" id="COG1402">
    <property type="taxonomic scope" value="Bacteria"/>
</dbReference>
<evidence type="ECO:0000313" key="7">
    <source>
        <dbReference type="Proteomes" id="UP000014155"/>
    </source>
</evidence>
<evidence type="ECO:0000256" key="4">
    <source>
        <dbReference type="ARBA" id="ARBA00022833"/>
    </source>
</evidence>
<dbReference type="AlphaFoldDB" id="S0FF18"/>
<dbReference type="Gene3D" id="3.40.50.10310">
    <property type="entry name" value="Creatininase"/>
    <property type="match status" value="1"/>
</dbReference>
<keyword evidence="4" id="KW-0862">Zinc</keyword>